<dbReference type="AlphaFoldDB" id="A0ABC8BPL7"/>
<dbReference type="EMBL" id="CP020563">
    <property type="protein sequence ID" value="ARF72434.1"/>
    <property type="molecule type" value="Genomic_DNA"/>
</dbReference>
<feature type="region of interest" description="Disordered" evidence="1">
    <location>
        <begin position="126"/>
        <end position="149"/>
    </location>
</feature>
<feature type="compositionally biased region" description="Low complexity" evidence="1">
    <location>
        <begin position="134"/>
        <end position="143"/>
    </location>
</feature>
<dbReference type="Proteomes" id="UP000192251">
    <property type="component" value="Chromosome"/>
</dbReference>
<name>A0ABC8BPL7_9ACTN</name>
<organism evidence="2 3">
    <name type="scientific">Kitasatospora albolonga</name>
    <dbReference type="NCBI Taxonomy" id="68173"/>
    <lineage>
        <taxon>Bacteria</taxon>
        <taxon>Bacillati</taxon>
        <taxon>Actinomycetota</taxon>
        <taxon>Actinomycetes</taxon>
        <taxon>Kitasatosporales</taxon>
        <taxon>Streptomycetaceae</taxon>
        <taxon>Kitasatospora</taxon>
    </lineage>
</organism>
<accession>A0ABC8BPL7</accession>
<protein>
    <recommendedName>
        <fullName evidence="4">SseB protein N-terminal domain-containing protein</fullName>
    </recommendedName>
</protein>
<gene>
    <name evidence="2" type="ORF">B7C62_09230</name>
</gene>
<keyword evidence="3" id="KW-1185">Reference proteome</keyword>
<evidence type="ECO:0008006" key="4">
    <source>
        <dbReference type="Google" id="ProtNLM"/>
    </source>
</evidence>
<proteinExistence type="predicted"/>
<dbReference type="KEGG" id="kab:B7C62_09230"/>
<reference evidence="2 3" key="1">
    <citation type="submission" date="2017-04" db="EMBL/GenBank/DDBJ databases">
        <title>The complete genome sequence of Streptomyces albolongus YIM 101047, the producer of novel bafilomycins and novel odoriferous sesquiterpenoids.</title>
        <authorList>
            <person name="Yin M."/>
            <person name="Jiang Y."/>
        </authorList>
    </citation>
    <scope>NUCLEOTIDE SEQUENCE [LARGE SCALE GENOMIC DNA]</scope>
    <source>
        <strain evidence="2 3">YIM 101047</strain>
    </source>
</reference>
<evidence type="ECO:0000256" key="1">
    <source>
        <dbReference type="SAM" id="MobiDB-lite"/>
    </source>
</evidence>
<evidence type="ECO:0000313" key="3">
    <source>
        <dbReference type="Proteomes" id="UP000192251"/>
    </source>
</evidence>
<sequence length="149" mass="16108">MLQCTAVTPAPLNDVLLALTTMETGPDNPLTALPPAHYVLCELGEHDTHTEHAALLCPGGTPHRPALWLLWTGTDTDRTHRITTIPWCPTVLRILDTDSALPCSLLNHHTGDHSWNVTDPLSDLLAGPVTTNSTHTPGDTPDTPTDHPR</sequence>
<evidence type="ECO:0000313" key="2">
    <source>
        <dbReference type="EMBL" id="ARF72434.1"/>
    </source>
</evidence>